<proteinExistence type="predicted"/>
<sequence>MSSEDEDGDEDEIVDWTVLKSIQAANGASMRAMEEYLLVATHPDVVGDSERIRSFLERSIEHHEQVIEQLELAAAEIESNAFVDDR</sequence>
<keyword evidence="1" id="KW-0175">Coiled coil</keyword>
<comment type="caution">
    <text evidence="3">The sequence shown here is derived from an EMBL/GenBank/DDBJ whole genome shotgun (WGS) entry which is preliminary data.</text>
</comment>
<evidence type="ECO:0000256" key="1">
    <source>
        <dbReference type="SAM" id="Coils"/>
    </source>
</evidence>
<organism evidence="3 4">
    <name type="scientific">Natronomonas salsuginis</name>
    <dbReference type="NCBI Taxonomy" id="2217661"/>
    <lineage>
        <taxon>Archaea</taxon>
        <taxon>Methanobacteriati</taxon>
        <taxon>Methanobacteriota</taxon>
        <taxon>Stenosarchaea group</taxon>
        <taxon>Halobacteria</taxon>
        <taxon>Halobacteriales</taxon>
        <taxon>Natronomonadaceae</taxon>
        <taxon>Natronomonas</taxon>
    </lineage>
</organism>
<dbReference type="Pfam" id="PF26405">
    <property type="entry name" value="DUF8103"/>
    <property type="match status" value="1"/>
</dbReference>
<dbReference type="InterPro" id="IPR058416">
    <property type="entry name" value="DUF8103"/>
</dbReference>
<dbReference type="Proteomes" id="UP000308037">
    <property type="component" value="Unassembled WGS sequence"/>
</dbReference>
<keyword evidence="4" id="KW-1185">Reference proteome</keyword>
<feature type="domain" description="DUF8103" evidence="2">
    <location>
        <begin position="6"/>
        <end position="78"/>
    </location>
</feature>
<dbReference type="OrthoDB" id="382713at2157"/>
<name>A0A4U5JGT9_9EURY</name>
<evidence type="ECO:0000313" key="3">
    <source>
        <dbReference type="EMBL" id="TKR28065.1"/>
    </source>
</evidence>
<dbReference type="RefSeq" id="WP_137275364.1">
    <property type="nucleotide sequence ID" value="NZ_QKNX01000001.1"/>
</dbReference>
<evidence type="ECO:0000313" key="4">
    <source>
        <dbReference type="Proteomes" id="UP000308037"/>
    </source>
</evidence>
<reference evidence="3 4" key="1">
    <citation type="submission" date="2019-04" db="EMBL/GenBank/DDBJ databases">
        <title>Natronomonas sp. F20-122 a newhaloarchaeon isolated from a saline saltern of Isla Bacuta, Huelva, Spain.</title>
        <authorList>
            <person name="Duran-Viseras A."/>
            <person name="Sanchez-Porro C."/>
            <person name="Ventosa A."/>
        </authorList>
    </citation>
    <scope>NUCLEOTIDE SEQUENCE [LARGE SCALE GENOMIC DNA]</scope>
    <source>
        <strain evidence="3 4">F20-122</strain>
    </source>
</reference>
<protein>
    <recommendedName>
        <fullName evidence="2">DUF8103 domain-containing protein</fullName>
    </recommendedName>
</protein>
<feature type="coiled-coil region" evidence="1">
    <location>
        <begin position="53"/>
        <end position="80"/>
    </location>
</feature>
<accession>A0A4U5JGT9</accession>
<dbReference type="AlphaFoldDB" id="A0A4U5JGT9"/>
<gene>
    <name evidence="3" type="ORF">DM868_02990</name>
</gene>
<evidence type="ECO:0000259" key="2">
    <source>
        <dbReference type="Pfam" id="PF26405"/>
    </source>
</evidence>
<dbReference type="EMBL" id="QKNX01000001">
    <property type="protein sequence ID" value="TKR28065.1"/>
    <property type="molecule type" value="Genomic_DNA"/>
</dbReference>